<evidence type="ECO:0000256" key="3">
    <source>
        <dbReference type="SAM" id="Coils"/>
    </source>
</evidence>
<dbReference type="PANTHER" id="PTHR46342">
    <property type="entry name" value="ALPHA-CATULIN"/>
    <property type="match status" value="1"/>
</dbReference>
<keyword evidence="4" id="KW-1133">Transmembrane helix</keyword>
<name>A0AAE1PN60_9EUCA</name>
<keyword evidence="3" id="KW-0175">Coiled coil</keyword>
<keyword evidence="2" id="KW-0963">Cytoplasm</keyword>
<comment type="caution">
    <text evidence="5">The sequence shown here is derived from an EMBL/GenBank/DDBJ whole genome shotgun (WGS) entry which is preliminary data.</text>
</comment>
<comment type="subcellular location">
    <subcellularLocation>
        <location evidence="1">Cytoplasm</location>
    </subcellularLocation>
</comment>
<evidence type="ECO:0000313" key="5">
    <source>
        <dbReference type="EMBL" id="KAK4310330.1"/>
    </source>
</evidence>
<dbReference type="InterPro" id="IPR030045">
    <property type="entry name" value="CTNNAL1"/>
</dbReference>
<organism evidence="5 6">
    <name type="scientific">Petrolisthes manimaculis</name>
    <dbReference type="NCBI Taxonomy" id="1843537"/>
    <lineage>
        <taxon>Eukaryota</taxon>
        <taxon>Metazoa</taxon>
        <taxon>Ecdysozoa</taxon>
        <taxon>Arthropoda</taxon>
        <taxon>Crustacea</taxon>
        <taxon>Multicrustacea</taxon>
        <taxon>Malacostraca</taxon>
        <taxon>Eumalacostraca</taxon>
        <taxon>Eucarida</taxon>
        <taxon>Decapoda</taxon>
        <taxon>Pleocyemata</taxon>
        <taxon>Anomura</taxon>
        <taxon>Galatheoidea</taxon>
        <taxon>Porcellanidae</taxon>
        <taxon>Petrolisthes</taxon>
    </lineage>
</organism>
<dbReference type="AlphaFoldDB" id="A0AAE1PN60"/>
<evidence type="ECO:0000256" key="1">
    <source>
        <dbReference type="ARBA" id="ARBA00004496"/>
    </source>
</evidence>
<proteinExistence type="predicted"/>
<feature type="coiled-coil region" evidence="3">
    <location>
        <begin position="133"/>
        <end position="167"/>
    </location>
</feature>
<feature type="transmembrane region" description="Helical" evidence="4">
    <location>
        <begin position="172"/>
        <end position="192"/>
    </location>
</feature>
<dbReference type="InterPro" id="IPR036723">
    <property type="entry name" value="Alpha-catenin/vinculin-like_sf"/>
</dbReference>
<keyword evidence="4" id="KW-0472">Membrane</keyword>
<dbReference type="GO" id="GO:0007155">
    <property type="term" value="P:cell adhesion"/>
    <property type="evidence" value="ECO:0007669"/>
    <property type="project" value="InterPro"/>
</dbReference>
<reference evidence="5" key="1">
    <citation type="submission" date="2023-11" db="EMBL/GenBank/DDBJ databases">
        <title>Genome assemblies of two species of porcelain crab, Petrolisthes cinctipes and Petrolisthes manimaculis (Anomura: Porcellanidae).</title>
        <authorList>
            <person name="Angst P."/>
        </authorList>
    </citation>
    <scope>NUCLEOTIDE SEQUENCE</scope>
    <source>
        <strain evidence="5">PB745_02</strain>
        <tissue evidence="5">Gill</tissue>
    </source>
</reference>
<dbReference type="SUPFAM" id="SSF47220">
    <property type="entry name" value="alpha-catenin/vinculin-like"/>
    <property type="match status" value="1"/>
</dbReference>
<dbReference type="Proteomes" id="UP001292094">
    <property type="component" value="Unassembled WGS sequence"/>
</dbReference>
<dbReference type="GO" id="GO:0007266">
    <property type="term" value="P:Rho protein signal transduction"/>
    <property type="evidence" value="ECO:0007669"/>
    <property type="project" value="InterPro"/>
</dbReference>
<evidence type="ECO:0000256" key="4">
    <source>
        <dbReference type="SAM" id="Phobius"/>
    </source>
</evidence>
<dbReference type="EMBL" id="JAWZYT010001648">
    <property type="protein sequence ID" value="KAK4310330.1"/>
    <property type="molecule type" value="Genomic_DNA"/>
</dbReference>
<gene>
    <name evidence="5" type="ORF">Pmani_018088</name>
</gene>
<protein>
    <submittedName>
        <fullName evidence="5">Uncharacterized protein</fullName>
    </submittedName>
</protein>
<keyword evidence="6" id="KW-1185">Reference proteome</keyword>
<dbReference type="PANTHER" id="PTHR46342:SF1">
    <property type="entry name" value="ALPHA-CATULIN"/>
    <property type="match status" value="1"/>
</dbReference>
<dbReference type="Gene3D" id="1.20.120.230">
    <property type="entry name" value="Alpha-catenin/vinculin-like"/>
    <property type="match status" value="1"/>
</dbReference>
<sequence>MQHKLISCYCSPFPVCFPSGALRSPALVIPGASNPSLPLTHSPFPPTSLHPPLGRPVNSLPPQYVCLISAAGLAIEKLCETAEANMVEAGVVGVVGGGSRPEYRASMIRAARCLLSSVTRVLLLADTVVVKQLLLAKDKINNNKNNINNINNNNNNININNNNNNNKQWRDWTYNVVFITLMWAVLGEVMGFDAGSAWLSSRNLRQLLLVNT</sequence>
<evidence type="ECO:0000313" key="6">
    <source>
        <dbReference type="Proteomes" id="UP001292094"/>
    </source>
</evidence>
<dbReference type="GO" id="GO:0051015">
    <property type="term" value="F:actin filament binding"/>
    <property type="evidence" value="ECO:0007669"/>
    <property type="project" value="InterPro"/>
</dbReference>
<evidence type="ECO:0000256" key="2">
    <source>
        <dbReference type="ARBA" id="ARBA00022490"/>
    </source>
</evidence>
<accession>A0AAE1PN60</accession>
<dbReference type="GO" id="GO:0005737">
    <property type="term" value="C:cytoplasm"/>
    <property type="evidence" value="ECO:0007669"/>
    <property type="project" value="UniProtKB-SubCell"/>
</dbReference>
<keyword evidence="4" id="KW-0812">Transmembrane</keyword>